<organism evidence="2 3">
    <name type="scientific">Nocardioides marmorisolisilvae</name>
    <dbReference type="NCBI Taxonomy" id="1542737"/>
    <lineage>
        <taxon>Bacteria</taxon>
        <taxon>Bacillati</taxon>
        <taxon>Actinomycetota</taxon>
        <taxon>Actinomycetes</taxon>
        <taxon>Propionibacteriales</taxon>
        <taxon>Nocardioidaceae</taxon>
        <taxon>Nocardioides</taxon>
    </lineage>
</organism>
<name>A0A3N0DUJ5_9ACTN</name>
<evidence type="ECO:0008006" key="4">
    <source>
        <dbReference type="Google" id="ProtNLM"/>
    </source>
</evidence>
<reference evidence="2 3" key="1">
    <citation type="submission" date="2018-11" db="EMBL/GenBank/DDBJ databases">
        <authorList>
            <person name="Li F."/>
        </authorList>
    </citation>
    <scope>NUCLEOTIDE SEQUENCE [LARGE SCALE GENOMIC DNA]</scope>
    <source>
        <strain evidence="2 3">KIS18-7</strain>
    </source>
</reference>
<dbReference type="Proteomes" id="UP000277094">
    <property type="component" value="Unassembled WGS sequence"/>
</dbReference>
<feature type="transmembrane region" description="Helical" evidence="1">
    <location>
        <begin position="7"/>
        <end position="26"/>
    </location>
</feature>
<comment type="caution">
    <text evidence="2">The sequence shown here is derived from an EMBL/GenBank/DDBJ whole genome shotgun (WGS) entry which is preliminary data.</text>
</comment>
<evidence type="ECO:0000256" key="1">
    <source>
        <dbReference type="SAM" id="Phobius"/>
    </source>
</evidence>
<keyword evidence="1" id="KW-0472">Membrane</keyword>
<keyword evidence="1" id="KW-0812">Transmembrane</keyword>
<dbReference type="EMBL" id="RJSG01000002">
    <property type="protein sequence ID" value="RNL79156.1"/>
    <property type="molecule type" value="Genomic_DNA"/>
</dbReference>
<sequence>MTALATKLVVTIVGALVLTAGLVMMVTPGPGLLGIAAGLAILATEWDWAARWLDAARRRLEKARVAALGDDPAKRGRRRWLAGGAGVAALAAGLAALLLAPDLLGG</sequence>
<gene>
    <name evidence="2" type="ORF">EFL95_08995</name>
</gene>
<evidence type="ECO:0000313" key="2">
    <source>
        <dbReference type="EMBL" id="RNL79156.1"/>
    </source>
</evidence>
<accession>A0A3N0DUJ5</accession>
<dbReference type="AlphaFoldDB" id="A0A3N0DUJ5"/>
<dbReference type="RefSeq" id="WP_123233658.1">
    <property type="nucleotide sequence ID" value="NZ_RJSG01000002.1"/>
</dbReference>
<keyword evidence="3" id="KW-1185">Reference proteome</keyword>
<keyword evidence="1" id="KW-1133">Transmembrane helix</keyword>
<evidence type="ECO:0000313" key="3">
    <source>
        <dbReference type="Proteomes" id="UP000277094"/>
    </source>
</evidence>
<dbReference type="Pfam" id="PF09656">
    <property type="entry name" value="PGPGW"/>
    <property type="match status" value="1"/>
</dbReference>
<proteinExistence type="predicted"/>
<protein>
    <recommendedName>
        <fullName evidence="4">TIGR02611 family protein</fullName>
    </recommendedName>
</protein>
<feature type="transmembrane region" description="Helical" evidence="1">
    <location>
        <begin position="80"/>
        <end position="100"/>
    </location>
</feature>
<dbReference type="InterPro" id="IPR019099">
    <property type="entry name" value="Uncharacterised_PGPGW_TM"/>
</dbReference>
<feature type="transmembrane region" description="Helical" evidence="1">
    <location>
        <begin position="32"/>
        <end position="50"/>
    </location>
</feature>